<dbReference type="Pfam" id="PF12874">
    <property type="entry name" value="zf-met"/>
    <property type="match status" value="1"/>
</dbReference>
<comment type="caution">
    <text evidence="4">The sequence shown here is derived from an EMBL/GenBank/DDBJ whole genome shotgun (WGS) entry which is preliminary data.</text>
</comment>
<dbReference type="SUPFAM" id="SSF57667">
    <property type="entry name" value="beta-beta-alpha zinc fingers"/>
    <property type="match status" value="1"/>
</dbReference>
<feature type="compositionally biased region" description="Basic and acidic residues" evidence="2">
    <location>
        <begin position="45"/>
        <end position="55"/>
    </location>
</feature>
<dbReference type="PROSITE" id="PS50157">
    <property type="entry name" value="ZINC_FINGER_C2H2_2"/>
    <property type="match status" value="1"/>
</dbReference>
<name>A0ABP0EVM7_CLALP</name>
<protein>
    <recommendedName>
        <fullName evidence="3">C2H2-type domain-containing protein</fullName>
    </recommendedName>
</protein>
<dbReference type="SMART" id="SM00355">
    <property type="entry name" value="ZnF_C2H2"/>
    <property type="match status" value="2"/>
</dbReference>
<proteinExistence type="predicted"/>
<feature type="domain" description="C2H2-type" evidence="3">
    <location>
        <begin position="148"/>
        <end position="177"/>
    </location>
</feature>
<dbReference type="PROSITE" id="PS00028">
    <property type="entry name" value="ZINC_FINGER_C2H2_1"/>
    <property type="match status" value="1"/>
</dbReference>
<dbReference type="Gene3D" id="3.30.160.60">
    <property type="entry name" value="Classic Zinc Finger"/>
    <property type="match status" value="1"/>
</dbReference>
<evidence type="ECO:0000256" key="1">
    <source>
        <dbReference type="PROSITE-ProRule" id="PRU00042"/>
    </source>
</evidence>
<sequence>MNMNEMTDMEMVEFVTSGEENCAGKNRKEEKDPKQSGIRLRKHRGGQEEERRDPYEFELDQLDDIPSISGITEAEKVATQTGAREFVQDMANEAINPSGSKEQSDVKPKKKKRIIPKKKCPYCGVMNSNISRHCKVVHDKPYYGEGDFECELCKKRLTSWNGLVRHLRGKCHTDQPEAKEMADSMDRRRKSVPIQRINCLN</sequence>
<dbReference type="Proteomes" id="UP001642483">
    <property type="component" value="Unassembled WGS sequence"/>
</dbReference>
<evidence type="ECO:0000313" key="5">
    <source>
        <dbReference type="Proteomes" id="UP001642483"/>
    </source>
</evidence>
<organism evidence="4 5">
    <name type="scientific">Clavelina lepadiformis</name>
    <name type="common">Light-bulb sea squirt</name>
    <name type="synonym">Ascidia lepadiformis</name>
    <dbReference type="NCBI Taxonomy" id="159417"/>
    <lineage>
        <taxon>Eukaryota</taxon>
        <taxon>Metazoa</taxon>
        <taxon>Chordata</taxon>
        <taxon>Tunicata</taxon>
        <taxon>Ascidiacea</taxon>
        <taxon>Aplousobranchia</taxon>
        <taxon>Clavelinidae</taxon>
        <taxon>Clavelina</taxon>
    </lineage>
</organism>
<dbReference type="InterPro" id="IPR013087">
    <property type="entry name" value="Znf_C2H2_type"/>
</dbReference>
<keyword evidence="1" id="KW-0863">Zinc-finger</keyword>
<dbReference type="EMBL" id="CAWYQH010000001">
    <property type="protein sequence ID" value="CAK8670996.1"/>
    <property type="molecule type" value="Genomic_DNA"/>
</dbReference>
<reference evidence="4 5" key="1">
    <citation type="submission" date="2024-02" db="EMBL/GenBank/DDBJ databases">
        <authorList>
            <person name="Daric V."/>
            <person name="Darras S."/>
        </authorList>
    </citation>
    <scope>NUCLEOTIDE SEQUENCE [LARGE SCALE GENOMIC DNA]</scope>
</reference>
<keyword evidence="1" id="KW-0862">Zinc</keyword>
<accession>A0ABP0EVM7</accession>
<gene>
    <name evidence="4" type="ORF">CVLEPA_LOCUS25</name>
</gene>
<keyword evidence="5" id="KW-1185">Reference proteome</keyword>
<evidence type="ECO:0000259" key="3">
    <source>
        <dbReference type="PROSITE" id="PS50157"/>
    </source>
</evidence>
<evidence type="ECO:0000256" key="2">
    <source>
        <dbReference type="SAM" id="MobiDB-lite"/>
    </source>
</evidence>
<feature type="region of interest" description="Disordered" evidence="2">
    <location>
        <begin position="1"/>
        <end position="61"/>
    </location>
</feature>
<keyword evidence="1" id="KW-0479">Metal-binding</keyword>
<evidence type="ECO:0000313" key="4">
    <source>
        <dbReference type="EMBL" id="CAK8670996.1"/>
    </source>
</evidence>
<dbReference type="InterPro" id="IPR036236">
    <property type="entry name" value="Znf_C2H2_sf"/>
</dbReference>